<keyword evidence="1" id="KW-0343">GTPase activation</keyword>
<feature type="region of interest" description="Disordered" evidence="2">
    <location>
        <begin position="366"/>
        <end position="465"/>
    </location>
</feature>
<evidence type="ECO:0000313" key="6">
    <source>
        <dbReference type="EMBL" id="CAL4791614.1"/>
    </source>
</evidence>
<evidence type="ECO:0000313" key="5">
    <source>
        <dbReference type="EMBL" id="CAL1157677.1"/>
    </source>
</evidence>
<feature type="region of interest" description="Disordered" evidence="2">
    <location>
        <begin position="486"/>
        <end position="569"/>
    </location>
</feature>
<accession>A0A9P1GBK1</accession>
<dbReference type="InterPro" id="IPR000195">
    <property type="entry name" value="Rab-GAP-TBC_dom"/>
</dbReference>
<sequence>AQRFNPQNAKLRKLIRLDVARCFAEVPRLRCGAARLALRNLLEVHLRRCEARGRQQAYCQGYHELAAVMLLACMDGTWPERQRVEEELSKMNLGEDDIAVYKELCSAEAVPADALALLEALLYEHRLVDMYEPKPEGDEDEDVVALRCRRIITALRPISADVADKVESWGLSPHVLLLRWVRLLFLRELKFPNDVLVAWDAIFADAYMINSDEKAPAAGVLPSSAALPLSDDFAQAMILAMSPTNPEQLLHYSDRSPNVNQLLHLAHQLRVYQRNGTWNSGNKMQSPTPSAEGSFPQPPAACYPKLTGLQKPSVPPKEKDRRYTMGDSLGGEVFGHALGWAASRLSGALEGVLKVERAVPRTKDIEPAVAPVPDRTGRRSSEPVRPTIIPPSPELTALQRPRRDSFPAEKESPLPSSFNSLEGEGGDTEAQKPPQAPMPGHRKPRERGNSEETDASFWPLSPALSGISATSLSQPRFKGLFSASPLQAPRIPHMAPGQVDESTAQLRSLLPFPKASKPAPAPVSRSTTSTPLEPSESEPFWAPLPEQVEAEKARPKLHEPSAEGVMKDLDDLQAMLHSLGQPGNLTKAEVGT</sequence>
<evidence type="ECO:0000313" key="7">
    <source>
        <dbReference type="Proteomes" id="UP001152797"/>
    </source>
</evidence>
<dbReference type="Gene3D" id="1.10.472.80">
    <property type="entry name" value="Ypt/Rab-GAP domain of gyp1p, domain 3"/>
    <property type="match status" value="1"/>
</dbReference>
<reference evidence="5" key="2">
    <citation type="submission" date="2024-04" db="EMBL/GenBank/DDBJ databases">
        <authorList>
            <person name="Chen Y."/>
            <person name="Shah S."/>
            <person name="Dougan E. K."/>
            <person name="Thang M."/>
            <person name="Chan C."/>
        </authorList>
    </citation>
    <scope>NUCLEOTIDE SEQUENCE [LARGE SCALE GENOMIC DNA]</scope>
</reference>
<dbReference type="PROSITE" id="PS50086">
    <property type="entry name" value="TBC_RABGAP"/>
    <property type="match status" value="1"/>
</dbReference>
<dbReference type="GO" id="GO:0005096">
    <property type="term" value="F:GTPase activator activity"/>
    <property type="evidence" value="ECO:0007669"/>
    <property type="project" value="UniProtKB-KW"/>
</dbReference>
<dbReference type="EMBL" id="CAMXCT020003405">
    <property type="protein sequence ID" value="CAL1157677.1"/>
    <property type="molecule type" value="Genomic_DNA"/>
</dbReference>
<comment type="caution">
    <text evidence="4">The sequence shown here is derived from an EMBL/GenBank/DDBJ whole genome shotgun (WGS) entry which is preliminary data.</text>
</comment>
<feature type="compositionally biased region" description="Basic and acidic residues" evidence="2">
    <location>
        <begin position="549"/>
        <end position="569"/>
    </location>
</feature>
<evidence type="ECO:0000256" key="2">
    <source>
        <dbReference type="SAM" id="MobiDB-lite"/>
    </source>
</evidence>
<dbReference type="SUPFAM" id="SSF47923">
    <property type="entry name" value="Ypt/Rab-GAP domain of gyp1p"/>
    <property type="match status" value="2"/>
</dbReference>
<protein>
    <submittedName>
        <fullName evidence="6">TBC1 domain family member 5-like B</fullName>
    </submittedName>
</protein>
<proteinExistence type="predicted"/>
<feature type="compositionally biased region" description="Low complexity" evidence="2">
    <location>
        <begin position="511"/>
        <end position="539"/>
    </location>
</feature>
<dbReference type="Gene3D" id="1.10.8.270">
    <property type="entry name" value="putative rabgap domain of human tbc1 domain family member 14 like domains"/>
    <property type="match status" value="1"/>
</dbReference>
<name>A0A9P1GBK1_9DINO</name>
<feature type="non-terminal residue" evidence="4">
    <location>
        <position position="1"/>
    </location>
</feature>
<keyword evidence="7" id="KW-1185">Reference proteome</keyword>
<evidence type="ECO:0000313" key="4">
    <source>
        <dbReference type="EMBL" id="CAI4004302.1"/>
    </source>
</evidence>
<evidence type="ECO:0000259" key="3">
    <source>
        <dbReference type="PROSITE" id="PS50086"/>
    </source>
</evidence>
<dbReference type="EMBL" id="CAMXCT010003405">
    <property type="protein sequence ID" value="CAI4004302.1"/>
    <property type="molecule type" value="Genomic_DNA"/>
</dbReference>
<dbReference type="PANTHER" id="PTHR22957">
    <property type="entry name" value="TBC1 DOMAIN FAMILY MEMBER GTPASE-ACTIVATING PROTEIN"/>
    <property type="match status" value="1"/>
</dbReference>
<organism evidence="4">
    <name type="scientific">Cladocopium goreaui</name>
    <dbReference type="NCBI Taxonomy" id="2562237"/>
    <lineage>
        <taxon>Eukaryota</taxon>
        <taxon>Sar</taxon>
        <taxon>Alveolata</taxon>
        <taxon>Dinophyceae</taxon>
        <taxon>Suessiales</taxon>
        <taxon>Symbiodiniaceae</taxon>
        <taxon>Cladocopium</taxon>
    </lineage>
</organism>
<dbReference type="InterPro" id="IPR035969">
    <property type="entry name" value="Rab-GAP_TBC_sf"/>
</dbReference>
<feature type="domain" description="Rab-GAP TBC" evidence="3">
    <location>
        <begin position="1"/>
        <end position="206"/>
    </location>
</feature>
<gene>
    <name evidence="4" type="ORF">C1SCF055_LOCUS30099</name>
</gene>
<dbReference type="AlphaFoldDB" id="A0A9P1GBK1"/>
<dbReference type="PANTHER" id="PTHR22957:SF337">
    <property type="entry name" value="TBC1 DOMAIN FAMILY MEMBER 5"/>
    <property type="match status" value="1"/>
</dbReference>
<dbReference type="Pfam" id="PF00566">
    <property type="entry name" value="RabGAP-TBC"/>
    <property type="match status" value="1"/>
</dbReference>
<dbReference type="OrthoDB" id="470406at2759"/>
<feature type="compositionally biased region" description="Basic and acidic residues" evidence="2">
    <location>
        <begin position="401"/>
        <end position="412"/>
    </location>
</feature>
<evidence type="ECO:0000256" key="1">
    <source>
        <dbReference type="ARBA" id="ARBA00022468"/>
    </source>
</evidence>
<dbReference type="EMBL" id="CAMXCT030003405">
    <property type="protein sequence ID" value="CAL4791614.1"/>
    <property type="molecule type" value="Genomic_DNA"/>
</dbReference>
<dbReference type="Proteomes" id="UP001152797">
    <property type="component" value="Unassembled WGS sequence"/>
</dbReference>
<reference evidence="4" key="1">
    <citation type="submission" date="2022-10" db="EMBL/GenBank/DDBJ databases">
        <authorList>
            <person name="Chen Y."/>
            <person name="Dougan E. K."/>
            <person name="Chan C."/>
            <person name="Rhodes N."/>
            <person name="Thang M."/>
        </authorList>
    </citation>
    <scope>NUCLEOTIDE SEQUENCE</scope>
</reference>